<evidence type="ECO:0000313" key="19">
    <source>
        <dbReference type="Proteomes" id="UP000306740"/>
    </source>
</evidence>
<dbReference type="Proteomes" id="UP000306740">
    <property type="component" value="Unassembled WGS sequence"/>
</dbReference>
<comment type="pathway">
    <text evidence="1 13">Cell wall biogenesis; peptidoglycan biosynthesis.</text>
</comment>
<dbReference type="FunFam" id="2.40.440.10:FF:000005">
    <property type="entry name" value="L,D-transpeptidase 2"/>
    <property type="match status" value="1"/>
</dbReference>
<keyword evidence="6 13" id="KW-0573">Peptidoglycan synthesis</keyword>
<dbReference type="EMBL" id="VDFR01000043">
    <property type="protein sequence ID" value="TNC47688.1"/>
    <property type="molecule type" value="Genomic_DNA"/>
</dbReference>
<keyword evidence="7" id="KW-0472">Membrane</keyword>
<evidence type="ECO:0000313" key="17">
    <source>
        <dbReference type="EMBL" id="TNC36091.1"/>
    </source>
</evidence>
<accession>A0A5C4MF41</accession>
<evidence type="ECO:0000256" key="4">
    <source>
        <dbReference type="ARBA" id="ARBA00022729"/>
    </source>
</evidence>
<keyword evidence="2" id="KW-1003">Cell membrane</keyword>
<reference evidence="17 19" key="1">
    <citation type="submission" date="2019-05" db="EMBL/GenBank/DDBJ databases">
        <title>Mumia sp. nov., isolated from the intestinal contents of plateau pika (Ochotona curzoniae) in the Qinghai-Tibet plateau of China.</title>
        <authorList>
            <person name="Tian Z."/>
        </authorList>
    </citation>
    <scope>NUCLEOTIDE SEQUENCE [LARGE SCALE GENOMIC DNA]</scope>
    <source>
        <strain evidence="19">527</strain>
        <strain evidence="17">Z527</strain>
    </source>
</reference>
<dbReference type="GO" id="GO:0018104">
    <property type="term" value="P:peptidoglycan-protein cross-linking"/>
    <property type="evidence" value="ECO:0007669"/>
    <property type="project" value="TreeGrafter"/>
</dbReference>
<dbReference type="Gene3D" id="2.60.40.3780">
    <property type="match status" value="1"/>
</dbReference>
<dbReference type="GO" id="GO:0016746">
    <property type="term" value="F:acyltransferase activity"/>
    <property type="evidence" value="ECO:0007669"/>
    <property type="project" value="UniProtKB-KW"/>
</dbReference>
<evidence type="ECO:0000256" key="2">
    <source>
        <dbReference type="ARBA" id="ARBA00022475"/>
    </source>
</evidence>
<keyword evidence="3" id="KW-0808">Transferase</keyword>
<keyword evidence="9" id="KW-0449">Lipoprotein</keyword>
<dbReference type="Gene3D" id="2.60.40.3710">
    <property type="match status" value="1"/>
</dbReference>
<proteinExistence type="predicted"/>
<evidence type="ECO:0000259" key="16">
    <source>
        <dbReference type="PROSITE" id="PS52029"/>
    </source>
</evidence>
<keyword evidence="8" id="KW-0564">Palmitate</keyword>
<feature type="active site" description="Nucleophile" evidence="13">
    <location>
        <position position="351"/>
    </location>
</feature>
<dbReference type="InterPro" id="IPR038063">
    <property type="entry name" value="Transpep_catalytic_dom"/>
</dbReference>
<evidence type="ECO:0000256" key="13">
    <source>
        <dbReference type="PROSITE-ProRule" id="PRU01373"/>
    </source>
</evidence>
<dbReference type="EMBL" id="VDFR01000140">
    <property type="protein sequence ID" value="TNC36091.1"/>
    <property type="molecule type" value="Genomic_DNA"/>
</dbReference>
<dbReference type="PROSITE" id="PS51257">
    <property type="entry name" value="PROKAR_LIPOPROTEIN"/>
    <property type="match status" value="1"/>
</dbReference>
<evidence type="ECO:0000256" key="15">
    <source>
        <dbReference type="SAM" id="SignalP"/>
    </source>
</evidence>
<name>A0A5C4MF41_9ACTN</name>
<feature type="chain" id="PRO_5038242824" description="L,D-TPase catalytic domain-containing protein" evidence="15">
    <location>
        <begin position="24"/>
        <end position="405"/>
    </location>
</feature>
<dbReference type="InterPro" id="IPR041280">
    <property type="entry name" value="Big_10"/>
</dbReference>
<feature type="region of interest" description="Disordered" evidence="14">
    <location>
        <begin position="22"/>
        <end position="44"/>
    </location>
</feature>
<evidence type="ECO:0000256" key="3">
    <source>
        <dbReference type="ARBA" id="ARBA00022679"/>
    </source>
</evidence>
<evidence type="ECO:0000256" key="11">
    <source>
        <dbReference type="ARBA" id="ARBA00023316"/>
    </source>
</evidence>
<dbReference type="PANTHER" id="PTHR30582:SF2">
    <property type="entry name" value="L,D-TRANSPEPTIDASE YCIB-RELATED"/>
    <property type="match status" value="1"/>
</dbReference>
<feature type="active site" description="Proton donor/acceptor" evidence="13">
    <location>
        <position position="333"/>
    </location>
</feature>
<feature type="domain" description="L,D-TPase catalytic" evidence="16">
    <location>
        <begin position="249"/>
        <end position="375"/>
    </location>
</feature>
<evidence type="ECO:0000256" key="8">
    <source>
        <dbReference type="ARBA" id="ARBA00023139"/>
    </source>
</evidence>
<dbReference type="UniPathway" id="UPA00219"/>
<dbReference type="GO" id="GO:0071972">
    <property type="term" value="F:peptidoglycan L,D-transpeptidase activity"/>
    <property type="evidence" value="ECO:0007669"/>
    <property type="project" value="TreeGrafter"/>
</dbReference>
<dbReference type="InterPro" id="IPR050979">
    <property type="entry name" value="LD-transpeptidase"/>
</dbReference>
<evidence type="ECO:0000256" key="7">
    <source>
        <dbReference type="ARBA" id="ARBA00023136"/>
    </source>
</evidence>
<dbReference type="AlphaFoldDB" id="A0A5C4MF41"/>
<organism evidence="17 19">
    <name type="scientific">Mumia zhuanghuii</name>
    <dbReference type="NCBI Taxonomy" id="2585211"/>
    <lineage>
        <taxon>Bacteria</taxon>
        <taxon>Bacillati</taxon>
        <taxon>Actinomycetota</taxon>
        <taxon>Actinomycetes</taxon>
        <taxon>Propionibacteriales</taxon>
        <taxon>Nocardioidaceae</taxon>
        <taxon>Mumia</taxon>
    </lineage>
</organism>
<keyword evidence="4 15" id="KW-0732">Signal</keyword>
<dbReference type="CDD" id="cd13432">
    <property type="entry name" value="LDT_IgD_like_2"/>
    <property type="match status" value="1"/>
</dbReference>
<dbReference type="OrthoDB" id="5242354at2"/>
<evidence type="ECO:0000313" key="18">
    <source>
        <dbReference type="EMBL" id="TNC47688.1"/>
    </source>
</evidence>
<dbReference type="Pfam" id="PF03734">
    <property type="entry name" value="YkuD"/>
    <property type="match status" value="1"/>
</dbReference>
<keyword evidence="5 13" id="KW-0133">Cell shape</keyword>
<dbReference type="InterPro" id="IPR005490">
    <property type="entry name" value="LD_TPept_cat_dom"/>
</dbReference>
<evidence type="ECO:0000256" key="1">
    <source>
        <dbReference type="ARBA" id="ARBA00004752"/>
    </source>
</evidence>
<dbReference type="PROSITE" id="PS52029">
    <property type="entry name" value="LD_TPASE"/>
    <property type="match status" value="1"/>
</dbReference>
<evidence type="ECO:0000256" key="9">
    <source>
        <dbReference type="ARBA" id="ARBA00023288"/>
    </source>
</evidence>
<dbReference type="GO" id="GO:0071555">
    <property type="term" value="P:cell wall organization"/>
    <property type="evidence" value="ECO:0007669"/>
    <property type="project" value="UniProtKB-UniRule"/>
</dbReference>
<comment type="caution">
    <text evidence="17">The sequence shown here is derived from an EMBL/GenBank/DDBJ whole genome shotgun (WGS) entry which is preliminary data.</text>
</comment>
<dbReference type="GO" id="GO:0008360">
    <property type="term" value="P:regulation of cell shape"/>
    <property type="evidence" value="ECO:0007669"/>
    <property type="project" value="UniProtKB-UniRule"/>
</dbReference>
<dbReference type="SUPFAM" id="SSF141523">
    <property type="entry name" value="L,D-transpeptidase catalytic domain-like"/>
    <property type="match status" value="1"/>
</dbReference>
<keyword evidence="10" id="KW-0012">Acyltransferase</keyword>
<dbReference type="Pfam" id="PF17964">
    <property type="entry name" value="Big_10"/>
    <property type="match status" value="1"/>
</dbReference>
<dbReference type="GO" id="GO:0005576">
    <property type="term" value="C:extracellular region"/>
    <property type="evidence" value="ECO:0007669"/>
    <property type="project" value="TreeGrafter"/>
</dbReference>
<dbReference type="Gene3D" id="2.40.440.10">
    <property type="entry name" value="L,D-transpeptidase catalytic domain-like"/>
    <property type="match status" value="1"/>
</dbReference>
<dbReference type="PANTHER" id="PTHR30582">
    <property type="entry name" value="L,D-TRANSPEPTIDASE"/>
    <property type="match status" value="1"/>
</dbReference>
<keyword evidence="11 13" id="KW-0961">Cell wall biogenesis/degradation</keyword>
<evidence type="ECO:0000256" key="5">
    <source>
        <dbReference type="ARBA" id="ARBA00022960"/>
    </source>
</evidence>
<gene>
    <name evidence="18" type="ORF">FHE65_09075</name>
    <name evidence="17" type="ORF">FHE65_26370</name>
</gene>
<evidence type="ECO:0000256" key="14">
    <source>
        <dbReference type="SAM" id="MobiDB-lite"/>
    </source>
</evidence>
<evidence type="ECO:0000256" key="12">
    <source>
        <dbReference type="ARBA" id="ARBA00060592"/>
    </source>
</evidence>
<protein>
    <recommendedName>
        <fullName evidence="16">L,D-TPase catalytic domain-containing protein</fullName>
    </recommendedName>
</protein>
<sequence>MQSGRRWVGVLLVSVLVAGCSSAGGDESDSDSPAAGDATVSASPTPATELTFNVDDGASGVPVDTALTVGASHGEITAVTAHFGGKATRKTRLDGDLTPDGASWTAASLLEPGKRYTVAVTTRDESGKVATESRSFRTQQLTLDQQAYASLSPMDGATVGVAMPVIVRFDIPVKRRAEVEKRLVVSSTPKVEGTWSWMSDSEVHYRPRKYWPAGTKVKVHAGINGVRTAKGVWGQEDRDTAFTVTKRAVTTVVDVSRHKATVKINGKVARVLPATTGKPGFQTRNGTKVIMEKHPTKRMDAATTGISEGSSEYYNIENVRYAMRVTNSGEFIHAAPWSTGSQGSANVSHGCTGLSTSNAAWLYGISHIGDPVKFIRSDRKVLEPQNGWTDWNVSYAEFAKGSALS</sequence>
<comment type="pathway">
    <text evidence="12">Glycan biosynthesis.</text>
</comment>
<feature type="signal peptide" evidence="15">
    <location>
        <begin position="1"/>
        <end position="23"/>
    </location>
</feature>
<evidence type="ECO:0000256" key="6">
    <source>
        <dbReference type="ARBA" id="ARBA00022984"/>
    </source>
</evidence>
<evidence type="ECO:0000256" key="10">
    <source>
        <dbReference type="ARBA" id="ARBA00023315"/>
    </source>
</evidence>
<dbReference type="CDD" id="cd16913">
    <property type="entry name" value="YkuD_like"/>
    <property type="match status" value="1"/>
</dbReference>
<feature type="compositionally biased region" description="Low complexity" evidence="14">
    <location>
        <begin position="22"/>
        <end position="38"/>
    </location>
</feature>